<accession>A0A975DDM0</accession>
<gene>
    <name evidence="2" type="ORF">J1N51_05700</name>
</gene>
<dbReference type="AlphaFoldDB" id="A0A975DDM0"/>
<protein>
    <submittedName>
        <fullName evidence="2">DUF4856 domain-containing protein</fullName>
    </submittedName>
</protein>
<dbReference type="KEGG" id="psym:J1N51_05700"/>
<dbReference type="CDD" id="cd11304">
    <property type="entry name" value="Cadherin_repeat"/>
    <property type="match status" value="1"/>
</dbReference>
<dbReference type="EMBL" id="CP072110">
    <property type="protein sequence ID" value="QTH64943.1"/>
    <property type="molecule type" value="Genomic_DNA"/>
</dbReference>
<sequence length="572" mass="62003">MFKKSLIALTVIAATQLTACGSSSDNDAPVTPVNAAPTDITLSANVVAERAKGSEIGTLSATDGDSGETFTFTTSTDGFVIDGTTLSLAPGIALDFEVAATASVEVTVTDSASNTFTKTLDITVEDVQEVYAFSNNDDSVSYSGQIARHLIIAELNNYINNQLDADVDNGVFETADDVITKLNSFFETANDTEYALRWENEALTVSTLSTPVQTVLTEVSNTNKDLVSKIAGNDAKGQHKDWNTEGFVAFETETYQSPEALIRWYFAQIAANVETEINGSQRTDVNGDVITKVYIGENGLDYKQLIQKTLLGTVAFSQGADDYLGSDVEDKGLLTDNTTILDGKNYTNLEHQFDEGFGYFGAARDYLLYTDEEIAAKGGRDTHQGMFDSNADGEIDFNSEYNFGHSQNAAKRDINTAGNTNPTDFTELAMRGFIEGRALINANVGSALTEEQMTELNGYAQQAILNWEKSIAATAVHYINDTTADLEKFGTEEFSFTDVAKHWSELKGFVISLQFNPDSPLSDAEHAAVNDLIGDAPVLVEANVAAYIADLATARTKLQQAYEFDEENVANW</sequence>
<proteinExistence type="predicted"/>
<dbReference type="SUPFAM" id="SSF49313">
    <property type="entry name" value="Cadherin-like"/>
    <property type="match status" value="1"/>
</dbReference>
<dbReference type="InterPro" id="IPR015919">
    <property type="entry name" value="Cadherin-like_sf"/>
</dbReference>
<dbReference type="InterPro" id="IPR032331">
    <property type="entry name" value="DUF4856"/>
</dbReference>
<keyword evidence="1" id="KW-0732">Signal</keyword>
<name>A0A975DDM0_9GAMM</name>
<evidence type="ECO:0000256" key="1">
    <source>
        <dbReference type="SAM" id="SignalP"/>
    </source>
</evidence>
<dbReference type="Proteomes" id="UP000682739">
    <property type="component" value="Chromosome"/>
</dbReference>
<dbReference type="RefSeq" id="WP_208832978.1">
    <property type="nucleotide sequence ID" value="NZ_CP072110.1"/>
</dbReference>
<organism evidence="2 3">
    <name type="scientific">Psychrosphaera ytuae</name>
    <dbReference type="NCBI Taxonomy" id="2820710"/>
    <lineage>
        <taxon>Bacteria</taxon>
        <taxon>Pseudomonadati</taxon>
        <taxon>Pseudomonadota</taxon>
        <taxon>Gammaproteobacteria</taxon>
        <taxon>Alteromonadales</taxon>
        <taxon>Pseudoalteromonadaceae</taxon>
        <taxon>Psychrosphaera</taxon>
    </lineage>
</organism>
<reference evidence="2" key="1">
    <citation type="submission" date="2021-03" db="EMBL/GenBank/DDBJ databases">
        <title>Description of Psychrosphaera ytuae sp. nov. isolated from deep sea sediment of South China Sea.</title>
        <authorList>
            <person name="Zhang J."/>
            <person name="Xu X.-D."/>
        </authorList>
    </citation>
    <scope>NUCLEOTIDE SEQUENCE</scope>
    <source>
        <strain evidence="2">MTZ26</strain>
    </source>
</reference>
<evidence type="ECO:0000313" key="2">
    <source>
        <dbReference type="EMBL" id="QTH64943.1"/>
    </source>
</evidence>
<evidence type="ECO:0000313" key="3">
    <source>
        <dbReference type="Proteomes" id="UP000682739"/>
    </source>
</evidence>
<dbReference type="Pfam" id="PF16148">
    <property type="entry name" value="DUF4856"/>
    <property type="match status" value="1"/>
</dbReference>
<keyword evidence="3" id="KW-1185">Reference proteome</keyword>
<dbReference type="GO" id="GO:0016020">
    <property type="term" value="C:membrane"/>
    <property type="evidence" value="ECO:0007669"/>
    <property type="project" value="InterPro"/>
</dbReference>
<feature type="chain" id="PRO_5036847170" evidence="1">
    <location>
        <begin position="20"/>
        <end position="572"/>
    </location>
</feature>
<dbReference type="GO" id="GO:0005509">
    <property type="term" value="F:calcium ion binding"/>
    <property type="evidence" value="ECO:0007669"/>
    <property type="project" value="InterPro"/>
</dbReference>
<feature type="signal peptide" evidence="1">
    <location>
        <begin position="1"/>
        <end position="19"/>
    </location>
</feature>
<dbReference type="Gene3D" id="2.60.40.60">
    <property type="entry name" value="Cadherins"/>
    <property type="match status" value="1"/>
</dbReference>